<dbReference type="Pfam" id="PF03291">
    <property type="entry name" value="mRNA_G-N7_MeTrfase"/>
    <property type="match status" value="1"/>
</dbReference>
<feature type="domain" description="MRNA cap 0 methyltransferase" evidence="9">
    <location>
        <begin position="799"/>
        <end position="1063"/>
    </location>
</feature>
<dbReference type="EC" id="2.1.1.56" evidence="1"/>
<evidence type="ECO:0000256" key="6">
    <source>
        <dbReference type="ARBA" id="ARBA00023042"/>
    </source>
</evidence>
<organism evidence="10 11">
    <name type="scientific">Bodo saltans</name>
    <name type="common">Flagellated protozoan</name>
    <dbReference type="NCBI Taxonomy" id="75058"/>
    <lineage>
        <taxon>Eukaryota</taxon>
        <taxon>Discoba</taxon>
        <taxon>Euglenozoa</taxon>
        <taxon>Kinetoplastea</taxon>
        <taxon>Metakinetoplastina</taxon>
        <taxon>Eubodonida</taxon>
        <taxon>Bodonidae</taxon>
        <taxon>Bodo</taxon>
    </lineage>
</organism>
<feature type="region of interest" description="Disordered" evidence="8">
    <location>
        <begin position="1"/>
        <end position="23"/>
    </location>
</feature>
<sequence length="1071" mass="117623">MLNANAKAFVPGGSSQGVTPGTQSSTVLVTNEVSLFRYILSSPPLHTPLLDEQPQSLSVLQKLMSKRQLQSASKGGAGFAATHQFVAEFCSTLSNNPNGASGFVLSRELLSLSAVEAIQEASQRDGFLFHLGDVPANLGADVGNAVAGLWEPLMTQFGQDFRVTMLGYFFIQIQNGSGDSEQAPDDCRFLHYFFVCTTPKKNQLVQLGISSFGSVANKCISEVSTIVPRIFSPALSCAVVVNLTDSSPETKSSCTVELCGDSAKTLDQLGETFHQIERFVLSKQSHDQSEVIVVNLQNVIKSNFYHVPLADVILIICQFCDRVMGAVVGITASPQQWSQPFLSRGLLDSWRFDPSTPLAEIVEARRVVFPRSTRLGCGIFSSPLSLHQYQTFGSDIPSEFRSYPADGPLLTRKALAANIDCIAKEQFKIRRQSSGVPVVVAVDRQGKIFCIDAVFGHVVAVPSICWSNALAAPHDSIFQGSLVASFRGDRQFRIIVHDVAKFNGVDVRESPFTQRWAVLDALGLDDETCWPHSSPNSVVIIRSLYASQLSQCEQLLNDSSIDSPSCGLQFVCISKKFGDCSQNFRWIPTESLVARFVVDELESLGASDGQQVKRAYLSCRESDTSNETFKMFKDEYCDFHSHTAPDLIEGCIIECSLRRAPTASSNEPNHWWELLNTYLPTDLTASVDSFAGIDDMVSSPTLTLEELRWLAKINSYLCGRCQKVNDIGKASPTLKSYQCRPCWEATGHGDCINCNATYATGSLDGVSNRFYCDNCWNTFTTPKAPQPWAPPPPPDATFSKIVSTRVISLFIDRAAAKGSNGDVLELCCGGSVVRKWLNAGVGAYVGVDNTDTAVEETFATIKQHQSASPSSPTTSKQLRMHEVICGDAFDPQTWVSQIAQVHPTQFHTVTCFSGLHHAFSSEKRARDALFAISNALVPNGLFLGSLWSANALLRKGAEYENSAFRCTWDENPSPRIGSTFTLELLDGVSEATTSCEPLEEPSHHVVPLDFLVAVAGEFKLELMREYTFTYADLLSDDDRWTRPLSADEKELLAMRMTFGFRKLYQRDLQAK</sequence>
<evidence type="ECO:0000256" key="2">
    <source>
        <dbReference type="ARBA" id="ARBA00022603"/>
    </source>
</evidence>
<evidence type="ECO:0000256" key="8">
    <source>
        <dbReference type="SAM" id="MobiDB-lite"/>
    </source>
</evidence>
<keyword evidence="11" id="KW-1185">Reference proteome</keyword>
<dbReference type="EMBL" id="CYKH01002218">
    <property type="protein sequence ID" value="CUG94016.1"/>
    <property type="molecule type" value="Genomic_DNA"/>
</dbReference>
<evidence type="ECO:0000313" key="11">
    <source>
        <dbReference type="Proteomes" id="UP000051952"/>
    </source>
</evidence>
<dbReference type="InterPro" id="IPR039753">
    <property type="entry name" value="RG7MT1"/>
</dbReference>
<evidence type="ECO:0000256" key="1">
    <source>
        <dbReference type="ARBA" id="ARBA00011926"/>
    </source>
</evidence>
<dbReference type="SUPFAM" id="SSF56091">
    <property type="entry name" value="DNA ligase/mRNA capping enzyme, catalytic domain"/>
    <property type="match status" value="1"/>
</dbReference>
<dbReference type="GO" id="GO:0005634">
    <property type="term" value="C:nucleus"/>
    <property type="evidence" value="ECO:0007669"/>
    <property type="project" value="TreeGrafter"/>
</dbReference>
<name>A0A0S4JVD9_BODSA</name>
<keyword evidence="2" id="KW-0489">Methyltransferase</keyword>
<dbReference type="Gene3D" id="3.40.50.150">
    <property type="entry name" value="Vaccinia Virus protein VP39"/>
    <property type="match status" value="1"/>
</dbReference>
<dbReference type="VEuPathDB" id="TriTrypDB:BSAL_46075"/>
<keyword evidence="6" id="KW-0506">mRNA capping</keyword>
<dbReference type="AlphaFoldDB" id="A0A0S4JVD9"/>
<evidence type="ECO:0000256" key="7">
    <source>
        <dbReference type="ARBA" id="ARBA00044712"/>
    </source>
</evidence>
<dbReference type="InterPro" id="IPR029063">
    <property type="entry name" value="SAM-dependent_MTases_sf"/>
</dbReference>
<gene>
    <name evidence="10" type="ORF">BSAL_46075</name>
</gene>
<reference evidence="11" key="1">
    <citation type="submission" date="2015-09" db="EMBL/GenBank/DDBJ databases">
        <authorList>
            <consortium name="Pathogen Informatics"/>
        </authorList>
    </citation>
    <scope>NUCLEOTIDE SEQUENCE [LARGE SCALE GENOMIC DNA]</scope>
    <source>
        <strain evidence="11">Lake Konstanz</strain>
    </source>
</reference>
<dbReference type="PANTHER" id="PTHR12189">
    <property type="entry name" value="MRNA GUANINE-7- METHYLTRANSFERASE"/>
    <property type="match status" value="1"/>
</dbReference>
<keyword evidence="4" id="KW-0949">S-adenosyl-L-methionine</keyword>
<dbReference type="Gene3D" id="3.30.470.30">
    <property type="entry name" value="DNA ligase/mRNA capping enzyme"/>
    <property type="match status" value="1"/>
</dbReference>
<dbReference type="Proteomes" id="UP000051952">
    <property type="component" value="Unassembled WGS sequence"/>
</dbReference>
<proteinExistence type="predicted"/>
<evidence type="ECO:0000256" key="5">
    <source>
        <dbReference type="ARBA" id="ARBA00022884"/>
    </source>
</evidence>
<evidence type="ECO:0000256" key="4">
    <source>
        <dbReference type="ARBA" id="ARBA00022691"/>
    </source>
</evidence>
<dbReference type="InterPro" id="IPR004971">
    <property type="entry name" value="mRNA_G-N7_MeTrfase_dom"/>
</dbReference>
<keyword evidence="6" id="KW-0507">mRNA processing</keyword>
<evidence type="ECO:0000256" key="3">
    <source>
        <dbReference type="ARBA" id="ARBA00022679"/>
    </source>
</evidence>
<keyword evidence="3" id="KW-0808">Transferase</keyword>
<dbReference type="GO" id="GO:0004482">
    <property type="term" value="F:mRNA 5'-cap (guanine-N7-)-methyltransferase activity"/>
    <property type="evidence" value="ECO:0007669"/>
    <property type="project" value="UniProtKB-EC"/>
</dbReference>
<evidence type="ECO:0000313" key="10">
    <source>
        <dbReference type="EMBL" id="CUG94016.1"/>
    </source>
</evidence>
<dbReference type="OrthoDB" id="10248867at2759"/>
<comment type="catalytic activity">
    <reaction evidence="7">
        <text>a 5'-end (5'-triphosphoguanosine)-ribonucleoside in mRNA + S-adenosyl-L-methionine = a 5'-end (N(7)-methyl 5'-triphosphoguanosine)-ribonucleoside in mRNA + S-adenosyl-L-homocysteine</text>
        <dbReference type="Rhea" id="RHEA:67008"/>
        <dbReference type="Rhea" id="RHEA-COMP:17166"/>
        <dbReference type="Rhea" id="RHEA-COMP:17167"/>
        <dbReference type="ChEBI" id="CHEBI:57856"/>
        <dbReference type="ChEBI" id="CHEBI:59789"/>
        <dbReference type="ChEBI" id="CHEBI:156461"/>
        <dbReference type="ChEBI" id="CHEBI:167617"/>
        <dbReference type="EC" id="2.1.1.56"/>
    </reaction>
</comment>
<dbReference type="OMA" id="HIVILKA"/>
<protein>
    <recommendedName>
        <fullName evidence="1">mRNA (guanine-N(7))-methyltransferase</fullName>
        <ecNumber evidence="1">2.1.1.56</ecNumber>
    </recommendedName>
</protein>
<dbReference type="SUPFAM" id="SSF53335">
    <property type="entry name" value="S-adenosyl-L-methionine-dependent methyltransferases"/>
    <property type="match status" value="1"/>
</dbReference>
<evidence type="ECO:0000259" key="9">
    <source>
        <dbReference type="PROSITE" id="PS51562"/>
    </source>
</evidence>
<dbReference type="GO" id="GO:0003723">
    <property type="term" value="F:RNA binding"/>
    <property type="evidence" value="ECO:0007669"/>
    <property type="project" value="UniProtKB-KW"/>
</dbReference>
<keyword evidence="5" id="KW-0694">RNA-binding</keyword>
<dbReference type="PANTHER" id="PTHR12189:SF4">
    <property type="entry name" value="MRNA (GUANINE-N(7))-METHYLTRANSFERASE"/>
    <property type="match status" value="1"/>
</dbReference>
<accession>A0A0S4JVD9</accession>
<dbReference type="PROSITE" id="PS51562">
    <property type="entry name" value="RNA_CAP0_MT"/>
    <property type="match status" value="1"/>
</dbReference>